<feature type="domain" description="HTH araC/xylS-type" evidence="4">
    <location>
        <begin position="169"/>
        <end position="267"/>
    </location>
</feature>
<dbReference type="InterPro" id="IPR020449">
    <property type="entry name" value="Tscrpt_reg_AraC-type_HTH"/>
</dbReference>
<dbReference type="RefSeq" id="WP_101072544.1">
    <property type="nucleotide sequence ID" value="NZ_PISP01000001.1"/>
</dbReference>
<name>A0A2N0VLR1_9BACT</name>
<evidence type="ECO:0000313" key="5">
    <source>
        <dbReference type="EMBL" id="PKD45099.1"/>
    </source>
</evidence>
<evidence type="ECO:0000256" key="1">
    <source>
        <dbReference type="ARBA" id="ARBA00023015"/>
    </source>
</evidence>
<dbReference type="Pfam" id="PF12833">
    <property type="entry name" value="HTH_18"/>
    <property type="match status" value="1"/>
</dbReference>
<dbReference type="PANTHER" id="PTHR43280:SF32">
    <property type="entry name" value="TRANSCRIPTIONAL REGULATORY PROTEIN"/>
    <property type="match status" value="1"/>
</dbReference>
<dbReference type="Proteomes" id="UP000233398">
    <property type="component" value="Unassembled WGS sequence"/>
</dbReference>
<dbReference type="EMBL" id="PISP01000001">
    <property type="protein sequence ID" value="PKD45099.1"/>
    <property type="molecule type" value="Genomic_DNA"/>
</dbReference>
<dbReference type="InterPro" id="IPR009057">
    <property type="entry name" value="Homeodomain-like_sf"/>
</dbReference>
<evidence type="ECO:0000313" key="6">
    <source>
        <dbReference type="Proteomes" id="UP000233398"/>
    </source>
</evidence>
<evidence type="ECO:0000256" key="2">
    <source>
        <dbReference type="ARBA" id="ARBA00023125"/>
    </source>
</evidence>
<keyword evidence="3" id="KW-0804">Transcription</keyword>
<reference evidence="5 6" key="1">
    <citation type="submission" date="2017-11" db="EMBL/GenBank/DDBJ databases">
        <title>Rhodohalobacter 15182 sp. nov., isolated from a salt lake.</title>
        <authorList>
            <person name="Han S."/>
        </authorList>
    </citation>
    <scope>NUCLEOTIDE SEQUENCE [LARGE SCALE GENOMIC DNA]</scope>
    <source>
        <strain evidence="5 6">15182</strain>
    </source>
</reference>
<dbReference type="SUPFAM" id="SSF46689">
    <property type="entry name" value="Homeodomain-like"/>
    <property type="match status" value="1"/>
</dbReference>
<keyword evidence="6" id="KW-1185">Reference proteome</keyword>
<keyword evidence="2" id="KW-0238">DNA-binding</keyword>
<proteinExistence type="predicted"/>
<dbReference type="OrthoDB" id="1096411at2"/>
<dbReference type="PRINTS" id="PR00032">
    <property type="entry name" value="HTHARAC"/>
</dbReference>
<evidence type="ECO:0000259" key="4">
    <source>
        <dbReference type="PROSITE" id="PS01124"/>
    </source>
</evidence>
<accession>A0A2N0VLR1</accession>
<comment type="caution">
    <text evidence="5">The sequence shown here is derived from an EMBL/GenBank/DDBJ whole genome shotgun (WGS) entry which is preliminary data.</text>
</comment>
<keyword evidence="1" id="KW-0805">Transcription regulation</keyword>
<dbReference type="PROSITE" id="PS01124">
    <property type="entry name" value="HTH_ARAC_FAMILY_2"/>
    <property type="match status" value="1"/>
</dbReference>
<evidence type="ECO:0000256" key="3">
    <source>
        <dbReference type="ARBA" id="ARBA00023163"/>
    </source>
</evidence>
<dbReference type="Gene3D" id="1.10.10.60">
    <property type="entry name" value="Homeodomain-like"/>
    <property type="match status" value="1"/>
</dbReference>
<protein>
    <recommendedName>
        <fullName evidence="4">HTH araC/xylS-type domain-containing protein</fullName>
    </recommendedName>
</protein>
<gene>
    <name evidence="5" type="ORF">CWD77_06510</name>
</gene>
<dbReference type="AlphaFoldDB" id="A0A2N0VLR1"/>
<dbReference type="GO" id="GO:0003700">
    <property type="term" value="F:DNA-binding transcription factor activity"/>
    <property type="evidence" value="ECO:0007669"/>
    <property type="project" value="InterPro"/>
</dbReference>
<dbReference type="PANTHER" id="PTHR43280">
    <property type="entry name" value="ARAC-FAMILY TRANSCRIPTIONAL REGULATOR"/>
    <property type="match status" value="1"/>
</dbReference>
<dbReference type="SMART" id="SM00342">
    <property type="entry name" value="HTH_ARAC"/>
    <property type="match status" value="1"/>
</dbReference>
<dbReference type="GO" id="GO:0043565">
    <property type="term" value="F:sequence-specific DNA binding"/>
    <property type="evidence" value="ECO:0007669"/>
    <property type="project" value="InterPro"/>
</dbReference>
<sequence length="267" mass="31077">MGNQDEIVIRSFELGKRDYTNGEYYQILWMRNGFKRIRIDDQEFEACPNLICFLTPSRFVTVEPGDDFEGWILLFSKSYMRDRVRENLRIKEAELLSGFDKIPKIILSPKIGDRVHNLAEMIDELSGSIIPNREQGVASLFKTLLVYCDSRCNIRLNGECSQNGVRLVANYKELIAKNYKTIHRVSLYAEQLHVTPKYLNRAVREILGVTAKSLIVEQIMIHARRELKFSAKNVKEIAFELGFSEPFHFSNFFKREFGSSPTDFRQM</sequence>
<dbReference type="InterPro" id="IPR018060">
    <property type="entry name" value="HTH_AraC"/>
</dbReference>
<organism evidence="5 6">
    <name type="scientific">Rhodohalobacter barkolensis</name>
    <dbReference type="NCBI Taxonomy" id="2053187"/>
    <lineage>
        <taxon>Bacteria</taxon>
        <taxon>Pseudomonadati</taxon>
        <taxon>Balneolota</taxon>
        <taxon>Balneolia</taxon>
        <taxon>Balneolales</taxon>
        <taxon>Balneolaceae</taxon>
        <taxon>Rhodohalobacter</taxon>
    </lineage>
</organism>